<evidence type="ECO:0000313" key="1">
    <source>
        <dbReference type="EMBL" id="GAV08816.1"/>
    </source>
</evidence>
<reference evidence="1 2" key="1">
    <citation type="journal article" date="2016" name="Nat. Commun.">
        <title>Extremotolerant tardigrade genome and improved radiotolerance of human cultured cells by tardigrade-unique protein.</title>
        <authorList>
            <person name="Hashimoto T."/>
            <person name="Horikawa D.D."/>
            <person name="Saito Y."/>
            <person name="Kuwahara H."/>
            <person name="Kozuka-Hata H."/>
            <person name="Shin-I T."/>
            <person name="Minakuchi Y."/>
            <person name="Ohishi K."/>
            <person name="Motoyama A."/>
            <person name="Aizu T."/>
            <person name="Enomoto A."/>
            <person name="Kondo K."/>
            <person name="Tanaka S."/>
            <person name="Hara Y."/>
            <person name="Koshikawa S."/>
            <person name="Sagara H."/>
            <person name="Miura T."/>
            <person name="Yokobori S."/>
            <person name="Miyagawa K."/>
            <person name="Suzuki Y."/>
            <person name="Kubo T."/>
            <person name="Oyama M."/>
            <person name="Kohara Y."/>
            <person name="Fujiyama A."/>
            <person name="Arakawa K."/>
            <person name="Katayama T."/>
            <person name="Toyoda A."/>
            <person name="Kunieda T."/>
        </authorList>
    </citation>
    <scope>NUCLEOTIDE SEQUENCE [LARGE SCALE GENOMIC DNA]</scope>
    <source>
        <strain evidence="1 2">YOKOZUNA-1</strain>
    </source>
</reference>
<dbReference type="AlphaFoldDB" id="A0A1D1W689"/>
<sequence>MNGMKGNSVVWASPGSVCLKFDEERLQLTILTCGAVFLDGQMPKSTFGHTGGYGIVTGTVLGGPTAPCAL</sequence>
<proteinExistence type="predicted"/>
<protein>
    <submittedName>
        <fullName evidence="1">Uncharacterized protein</fullName>
    </submittedName>
</protein>
<gene>
    <name evidence="1" type="primary">RvY_18455-1</name>
    <name evidence="1" type="synonym">RvY_18455.1</name>
    <name evidence="1" type="ORF">RvY_18455</name>
</gene>
<dbReference type="Proteomes" id="UP000186922">
    <property type="component" value="Unassembled WGS sequence"/>
</dbReference>
<name>A0A1D1W689_RAMVA</name>
<keyword evidence="2" id="KW-1185">Reference proteome</keyword>
<organism evidence="1 2">
    <name type="scientific">Ramazzottius varieornatus</name>
    <name type="common">Water bear</name>
    <name type="synonym">Tardigrade</name>
    <dbReference type="NCBI Taxonomy" id="947166"/>
    <lineage>
        <taxon>Eukaryota</taxon>
        <taxon>Metazoa</taxon>
        <taxon>Ecdysozoa</taxon>
        <taxon>Tardigrada</taxon>
        <taxon>Eutardigrada</taxon>
        <taxon>Parachela</taxon>
        <taxon>Hypsibioidea</taxon>
        <taxon>Ramazzottiidae</taxon>
        <taxon>Ramazzottius</taxon>
    </lineage>
</organism>
<dbReference type="EMBL" id="BDGG01000019">
    <property type="protein sequence ID" value="GAV08816.1"/>
    <property type="molecule type" value="Genomic_DNA"/>
</dbReference>
<evidence type="ECO:0000313" key="2">
    <source>
        <dbReference type="Proteomes" id="UP000186922"/>
    </source>
</evidence>
<accession>A0A1D1W689</accession>
<comment type="caution">
    <text evidence="1">The sequence shown here is derived from an EMBL/GenBank/DDBJ whole genome shotgun (WGS) entry which is preliminary data.</text>
</comment>